<name>A0A2P6NSQ4_9EUKA</name>
<gene>
    <name evidence="2" type="ORF">PROFUN_04942</name>
</gene>
<dbReference type="EMBL" id="MDYQ01000024">
    <property type="protein sequence ID" value="PRP86960.1"/>
    <property type="molecule type" value="Genomic_DNA"/>
</dbReference>
<evidence type="ECO:0000313" key="2">
    <source>
        <dbReference type="EMBL" id="PRP86960.1"/>
    </source>
</evidence>
<accession>A0A2P6NSQ4</accession>
<dbReference type="AlphaFoldDB" id="A0A2P6NSQ4"/>
<feature type="compositionally biased region" description="Basic residues" evidence="1">
    <location>
        <begin position="85"/>
        <end position="94"/>
    </location>
</feature>
<evidence type="ECO:0000256" key="1">
    <source>
        <dbReference type="SAM" id="MobiDB-lite"/>
    </source>
</evidence>
<feature type="compositionally biased region" description="Acidic residues" evidence="1">
    <location>
        <begin position="167"/>
        <end position="178"/>
    </location>
</feature>
<feature type="region of interest" description="Disordered" evidence="1">
    <location>
        <begin position="80"/>
        <end position="178"/>
    </location>
</feature>
<comment type="caution">
    <text evidence="2">The sequence shown here is derived from an EMBL/GenBank/DDBJ whole genome shotgun (WGS) entry which is preliminary data.</text>
</comment>
<dbReference type="Proteomes" id="UP000241769">
    <property type="component" value="Unassembled WGS sequence"/>
</dbReference>
<protein>
    <submittedName>
        <fullName evidence="2">Uncharacterized protein</fullName>
    </submittedName>
</protein>
<sequence length="337" mass="39000">MDNALVVQMMTAMGEGFRVQIADLHQKNYKLTEDLTKLQKECDELRSTTKPDDATTTKNQHLRGQLESLREQIKNLRHQLEEKKRRGKKRGLGRPRKELDSDSDVQSDVYSDSDEDDVEEESEEDRSDRVCQGADTPPKKTRSTTAPGSQERMTRRSSLNRQVVSLVEDDGRDDEALDRDEVDEEIYLDPTVRPVDFFANFKFPTESARSARPESNGHKRRENLTWNYLVNKGIIQPRTPQQKPTPLFCRFLTRDDKPENLIMWLQGGEKWKLGSWMDKKVTEPKEAKRLNEVKIEYECLWQHLSICYEGNVKNLSEIQALLVDKSLGDRSVSSTPK</sequence>
<dbReference type="InParanoid" id="A0A2P6NSQ4"/>
<proteinExistence type="predicted"/>
<evidence type="ECO:0000313" key="3">
    <source>
        <dbReference type="Proteomes" id="UP000241769"/>
    </source>
</evidence>
<organism evidence="2 3">
    <name type="scientific">Planoprotostelium fungivorum</name>
    <dbReference type="NCBI Taxonomy" id="1890364"/>
    <lineage>
        <taxon>Eukaryota</taxon>
        <taxon>Amoebozoa</taxon>
        <taxon>Evosea</taxon>
        <taxon>Variosea</taxon>
        <taxon>Cavosteliida</taxon>
        <taxon>Cavosteliaceae</taxon>
        <taxon>Planoprotostelium</taxon>
    </lineage>
</organism>
<keyword evidence="3" id="KW-1185">Reference proteome</keyword>
<reference evidence="2 3" key="1">
    <citation type="journal article" date="2018" name="Genome Biol. Evol.">
        <title>Multiple Roots of Fruiting Body Formation in Amoebozoa.</title>
        <authorList>
            <person name="Hillmann F."/>
            <person name="Forbes G."/>
            <person name="Novohradska S."/>
            <person name="Ferling I."/>
            <person name="Riege K."/>
            <person name="Groth M."/>
            <person name="Westermann M."/>
            <person name="Marz M."/>
            <person name="Spaller T."/>
            <person name="Winckler T."/>
            <person name="Schaap P."/>
            <person name="Glockner G."/>
        </authorList>
    </citation>
    <scope>NUCLEOTIDE SEQUENCE [LARGE SCALE GENOMIC DNA]</scope>
    <source>
        <strain evidence="2 3">Jena</strain>
    </source>
</reference>
<feature type="compositionally biased region" description="Acidic residues" evidence="1">
    <location>
        <begin position="101"/>
        <end position="125"/>
    </location>
</feature>